<evidence type="ECO:0000313" key="1">
    <source>
        <dbReference type="EMBL" id="NDV40796.1"/>
    </source>
</evidence>
<sequence length="49" mass="5639">MSFEFSQQFLTSNIPDLNCLIITSRSKCFSIRAKSNSIYTTSVSFKFSY</sequence>
<proteinExistence type="predicted"/>
<reference evidence="1" key="1">
    <citation type="journal article" date="2020" name="J. Eukaryot. Microbiol.">
        <title>De novo Sequencing, Assembly and Annotation of the Transcriptome for the Free-Living Testate Amoeba Arcella intermedia.</title>
        <authorList>
            <person name="Ribeiro G.M."/>
            <person name="Porfirio-Sousa A.L."/>
            <person name="Maurer-Alcala X.X."/>
            <person name="Katz L.A."/>
            <person name="Lahr D.J.G."/>
        </authorList>
    </citation>
    <scope>NUCLEOTIDE SEQUENCE</scope>
</reference>
<protein>
    <submittedName>
        <fullName evidence="1">Uncharacterized protein</fullName>
    </submittedName>
</protein>
<name>A0A6B2LW48_9EUKA</name>
<accession>A0A6B2LW48</accession>
<organism evidence="1">
    <name type="scientific">Arcella intermedia</name>
    <dbReference type="NCBI Taxonomy" id="1963864"/>
    <lineage>
        <taxon>Eukaryota</taxon>
        <taxon>Amoebozoa</taxon>
        <taxon>Tubulinea</taxon>
        <taxon>Elardia</taxon>
        <taxon>Arcellinida</taxon>
        <taxon>Sphaerothecina</taxon>
        <taxon>Arcellidae</taxon>
        <taxon>Arcella</taxon>
    </lineage>
</organism>
<dbReference type="AlphaFoldDB" id="A0A6B2LW48"/>
<dbReference type="EMBL" id="GIBP01011827">
    <property type="protein sequence ID" value="NDV40796.1"/>
    <property type="molecule type" value="Transcribed_RNA"/>
</dbReference>